<accession>A0ABZ1AYH1</accession>
<feature type="transmembrane region" description="Helical" evidence="2">
    <location>
        <begin position="78"/>
        <end position="96"/>
    </location>
</feature>
<keyword evidence="2" id="KW-1133">Transmembrane helix</keyword>
<gene>
    <name evidence="3" type="ORF">U6N30_28715</name>
</gene>
<feature type="region of interest" description="Disordered" evidence="1">
    <location>
        <begin position="19"/>
        <end position="63"/>
    </location>
</feature>
<dbReference type="Proteomes" id="UP001324287">
    <property type="component" value="Chromosome"/>
</dbReference>
<feature type="compositionally biased region" description="Low complexity" evidence="1">
    <location>
        <begin position="22"/>
        <end position="42"/>
    </location>
</feature>
<sequence>MADVSERLIGQFADRLREEMVAPAPSAPSEPSAAPADQQASPGDTAPASTPEPVRPAQHSDEPIDLLAVAGGPLAKRAAGAAAAVLALLVVFRVALRRSGGSSGRRGGLPEGITVLCSCGHEGRVV</sequence>
<evidence type="ECO:0000313" key="3">
    <source>
        <dbReference type="EMBL" id="WRL63612.1"/>
    </source>
</evidence>
<protein>
    <submittedName>
        <fullName evidence="3">Uncharacterized protein</fullName>
    </submittedName>
</protein>
<keyword evidence="4" id="KW-1185">Reference proteome</keyword>
<evidence type="ECO:0000256" key="2">
    <source>
        <dbReference type="SAM" id="Phobius"/>
    </source>
</evidence>
<evidence type="ECO:0000256" key="1">
    <source>
        <dbReference type="SAM" id="MobiDB-lite"/>
    </source>
</evidence>
<dbReference type="EMBL" id="CP141261">
    <property type="protein sequence ID" value="WRL63612.1"/>
    <property type="molecule type" value="Genomic_DNA"/>
</dbReference>
<name>A0ABZ1AYH1_9ACTN</name>
<proteinExistence type="predicted"/>
<evidence type="ECO:0000313" key="4">
    <source>
        <dbReference type="Proteomes" id="UP001324287"/>
    </source>
</evidence>
<organism evidence="3 4">
    <name type="scientific">Blastococcus brunescens</name>
    <dbReference type="NCBI Taxonomy" id="1564165"/>
    <lineage>
        <taxon>Bacteria</taxon>
        <taxon>Bacillati</taxon>
        <taxon>Actinomycetota</taxon>
        <taxon>Actinomycetes</taxon>
        <taxon>Geodermatophilales</taxon>
        <taxon>Geodermatophilaceae</taxon>
        <taxon>Blastococcus</taxon>
    </lineage>
</organism>
<reference evidence="3 4" key="1">
    <citation type="submission" date="2023-12" db="EMBL/GenBank/DDBJ databases">
        <title>Blastococcus brunescens sp. nov., an actonobacterium isolated from sandstone collected in sahara desert.</title>
        <authorList>
            <person name="Gtari M."/>
            <person name="Ghodhbane F."/>
        </authorList>
    </citation>
    <scope>NUCLEOTIDE SEQUENCE [LARGE SCALE GENOMIC DNA]</scope>
    <source>
        <strain evidence="3 4">BMG 8361</strain>
    </source>
</reference>
<dbReference type="RefSeq" id="WP_324274947.1">
    <property type="nucleotide sequence ID" value="NZ_CP141261.1"/>
</dbReference>
<keyword evidence="2" id="KW-0472">Membrane</keyword>
<keyword evidence="2" id="KW-0812">Transmembrane</keyword>